<sequence length="61" mass="6820">MAPVKELVEDDGFEPPNPKEEIYSLPRLATSLILHVINPNGGSGRNRTADTRIFSPLLYRL</sequence>
<dbReference type="AlphaFoldDB" id="A0A2R5ETU8"/>
<dbReference type="AntiFam" id="ANF00012">
    <property type="entry name" value="tRNA translation"/>
</dbReference>
<gene>
    <name evidence="1" type="ORF">PAT3040_03727</name>
</gene>
<evidence type="ECO:0000313" key="2">
    <source>
        <dbReference type="Proteomes" id="UP000245202"/>
    </source>
</evidence>
<accession>A0A2R5ETU8</accession>
<protein>
    <submittedName>
        <fullName evidence="1">Uncharacterized protein</fullName>
    </submittedName>
</protein>
<reference evidence="1 2" key="1">
    <citation type="submission" date="2017-08" db="EMBL/GenBank/DDBJ databases">
        <title>Substantial Increase in Enzyme Production by Combined Drug-Resistance Mutations in Paenibacillus agaridevorans.</title>
        <authorList>
            <person name="Tanaka Y."/>
            <person name="Funane K."/>
            <person name="Hosaka T."/>
            <person name="Shiwa Y."/>
            <person name="Fujita N."/>
            <person name="Miyazaki T."/>
            <person name="Yoshikawa H."/>
            <person name="Murakami K."/>
            <person name="Kasahara K."/>
            <person name="Inaoka T."/>
            <person name="Hiraga Y."/>
            <person name="Ochi K."/>
        </authorList>
    </citation>
    <scope>NUCLEOTIDE SEQUENCE [LARGE SCALE GENOMIC DNA]</scope>
    <source>
        <strain evidence="1 2">T-3040</strain>
    </source>
</reference>
<evidence type="ECO:0000313" key="1">
    <source>
        <dbReference type="EMBL" id="GBG09099.1"/>
    </source>
</evidence>
<dbReference type="Proteomes" id="UP000245202">
    <property type="component" value="Unassembled WGS sequence"/>
</dbReference>
<organism evidence="1 2">
    <name type="scientific">Paenibacillus agaridevorans</name>
    <dbReference type="NCBI Taxonomy" id="171404"/>
    <lineage>
        <taxon>Bacteria</taxon>
        <taxon>Bacillati</taxon>
        <taxon>Bacillota</taxon>
        <taxon>Bacilli</taxon>
        <taxon>Bacillales</taxon>
        <taxon>Paenibacillaceae</taxon>
        <taxon>Paenibacillus</taxon>
    </lineage>
</organism>
<feature type="non-terminal residue" evidence="1">
    <location>
        <position position="61"/>
    </location>
</feature>
<dbReference type="EMBL" id="BDQX01000192">
    <property type="protein sequence ID" value="GBG09099.1"/>
    <property type="molecule type" value="Genomic_DNA"/>
</dbReference>
<keyword evidence="2" id="KW-1185">Reference proteome</keyword>
<comment type="caution">
    <text evidence="1">The sequence shown here is derived from an EMBL/GenBank/DDBJ whole genome shotgun (WGS) entry which is preliminary data.</text>
</comment>
<proteinExistence type="predicted"/>
<name>A0A2R5ETU8_9BACL</name>